<keyword evidence="3" id="KW-1185">Reference proteome</keyword>
<dbReference type="EMBL" id="VNKQ01000018">
    <property type="protein sequence ID" value="KAG0645433.1"/>
    <property type="molecule type" value="Genomic_DNA"/>
</dbReference>
<evidence type="ECO:0000313" key="3">
    <source>
        <dbReference type="Proteomes" id="UP000785200"/>
    </source>
</evidence>
<comment type="caution">
    <text evidence="2">The sequence shown here is derived from an EMBL/GenBank/DDBJ whole genome shotgun (WGS) entry which is preliminary data.</text>
</comment>
<protein>
    <submittedName>
        <fullName evidence="2">Uncharacterized protein</fullName>
    </submittedName>
</protein>
<feature type="region of interest" description="Disordered" evidence="1">
    <location>
        <begin position="1"/>
        <end position="38"/>
    </location>
</feature>
<sequence length="125" mass="12665">MDGDATAKTLDRGANSAIRNTEGSDSIHESSHQAVRSALPHTSNVLCPEHADSFQTALGEKTQGTGTSAFSKDGAIGSMFKADGAIGGTAEKIGGPLSQDGVIGKNFTEKGSIGGTVQETIGKSE</sequence>
<dbReference type="OrthoDB" id="5278621at2759"/>
<organism evidence="2 3">
    <name type="scientific">Hyphodiscus hymeniophilus</name>
    <dbReference type="NCBI Taxonomy" id="353542"/>
    <lineage>
        <taxon>Eukaryota</taxon>
        <taxon>Fungi</taxon>
        <taxon>Dikarya</taxon>
        <taxon>Ascomycota</taxon>
        <taxon>Pezizomycotina</taxon>
        <taxon>Leotiomycetes</taxon>
        <taxon>Helotiales</taxon>
        <taxon>Hyphodiscaceae</taxon>
        <taxon>Hyphodiscus</taxon>
    </lineage>
</organism>
<reference evidence="2" key="1">
    <citation type="submission" date="2019-07" db="EMBL/GenBank/DDBJ databases">
        <title>Hyphodiscus hymeniophilus genome sequencing and assembly.</title>
        <authorList>
            <person name="Kramer G."/>
            <person name="Nodwell J."/>
        </authorList>
    </citation>
    <scope>NUCLEOTIDE SEQUENCE</scope>
    <source>
        <strain evidence="2">ATCC 34498</strain>
    </source>
</reference>
<dbReference type="Proteomes" id="UP000785200">
    <property type="component" value="Unassembled WGS sequence"/>
</dbReference>
<name>A0A9P6SLJ9_9HELO</name>
<dbReference type="AlphaFoldDB" id="A0A9P6SLJ9"/>
<accession>A0A9P6SLJ9</accession>
<proteinExistence type="predicted"/>
<evidence type="ECO:0000256" key="1">
    <source>
        <dbReference type="SAM" id="MobiDB-lite"/>
    </source>
</evidence>
<gene>
    <name evidence="2" type="ORF">D0Z07_8688</name>
</gene>
<evidence type="ECO:0000313" key="2">
    <source>
        <dbReference type="EMBL" id="KAG0645433.1"/>
    </source>
</evidence>